<sequence length="435" mass="47817">MQKKAKFLPYLASAALALSLAACQSSADKTGGDSKKDDKGEGEKEKVVTITYARGADTTGSTEKLIQAFEDAHPNIKVEYQEMPNSSGQQHDQYVTAFSSKSDEIDVFDADVVWPAEFAQANYALELDRLIEKDGINLDDYFPATVQAGKFGGKQWAMPKYMDAGLLYYRTDIVKEAPKTWDELIAAAKDGQGKEGTKFGFVLQANQYEGLVVNAIEFIASYGGQVIDENNKVVIDSPESIKGLTKMVEVVNTGITPNNILTFTEPETETAFIEGQTVLARNWPYMSKSGADKERSKVLDKVGYSVLPAGDKGSASTLGGYMTMINRYTDEPEAAWEFVKWMTGKEGQLISATEGGRAPTLKALYEDDKVKEAAPLFGKEEFVNVLHSAVPRPVTPNYQKVSDIIQIEVSKALTKKITPEEAIKNMQQKMEEALK</sequence>
<evidence type="ECO:0000256" key="2">
    <source>
        <dbReference type="ARBA" id="ARBA00022448"/>
    </source>
</evidence>
<name>A0A3D8GR79_9BACI</name>
<evidence type="ECO:0000256" key="4">
    <source>
        <dbReference type="SAM" id="MobiDB-lite"/>
    </source>
</evidence>
<keyword evidence="7" id="KW-1185">Reference proteome</keyword>
<dbReference type="EMBL" id="QNQT01000005">
    <property type="protein sequence ID" value="RDU36576.1"/>
    <property type="molecule type" value="Genomic_DNA"/>
</dbReference>
<evidence type="ECO:0000313" key="7">
    <source>
        <dbReference type="Proteomes" id="UP000257144"/>
    </source>
</evidence>
<dbReference type="PANTHER" id="PTHR30061:SF50">
    <property type="entry name" value="MALTOSE_MALTODEXTRIN-BINDING PERIPLASMIC PROTEIN"/>
    <property type="match status" value="1"/>
</dbReference>
<gene>
    <name evidence="6" type="ORF">DRW41_13720</name>
</gene>
<evidence type="ECO:0000256" key="5">
    <source>
        <dbReference type="SAM" id="SignalP"/>
    </source>
</evidence>
<dbReference type="RefSeq" id="WP_115452569.1">
    <property type="nucleotide sequence ID" value="NZ_QNQT01000005.1"/>
</dbReference>
<dbReference type="Pfam" id="PF01547">
    <property type="entry name" value="SBP_bac_1"/>
    <property type="match status" value="1"/>
</dbReference>
<dbReference type="OrthoDB" id="9808332at2"/>
<proteinExistence type="inferred from homology"/>
<dbReference type="Proteomes" id="UP000257144">
    <property type="component" value="Unassembled WGS sequence"/>
</dbReference>
<dbReference type="InterPro" id="IPR006059">
    <property type="entry name" value="SBP"/>
</dbReference>
<feature type="signal peptide" evidence="5">
    <location>
        <begin position="1"/>
        <end position="27"/>
    </location>
</feature>
<protein>
    <submittedName>
        <fullName evidence="6">ABC transporter substrate-binding protein</fullName>
    </submittedName>
</protein>
<reference evidence="6 7" key="1">
    <citation type="submission" date="2018-07" db="EMBL/GenBank/DDBJ databases">
        <title>Bacillus sp. YLB-04 draft genome sequence.</title>
        <authorList>
            <person name="Yu L."/>
            <person name="Tang X."/>
        </authorList>
    </citation>
    <scope>NUCLEOTIDE SEQUENCE [LARGE SCALE GENOMIC DNA]</scope>
    <source>
        <strain evidence="6 7">YLB-04</strain>
    </source>
</reference>
<accession>A0A3D8GR79</accession>
<dbReference type="AlphaFoldDB" id="A0A3D8GR79"/>
<dbReference type="PANTHER" id="PTHR30061">
    <property type="entry name" value="MALTOSE-BINDING PERIPLASMIC PROTEIN"/>
    <property type="match status" value="1"/>
</dbReference>
<dbReference type="GO" id="GO:0055052">
    <property type="term" value="C:ATP-binding cassette (ABC) transporter complex, substrate-binding subunit-containing"/>
    <property type="evidence" value="ECO:0007669"/>
    <property type="project" value="TreeGrafter"/>
</dbReference>
<dbReference type="PROSITE" id="PS51257">
    <property type="entry name" value="PROKAR_LIPOPROTEIN"/>
    <property type="match status" value="1"/>
</dbReference>
<dbReference type="Gene3D" id="3.40.190.10">
    <property type="entry name" value="Periplasmic binding protein-like II"/>
    <property type="match status" value="2"/>
</dbReference>
<comment type="similarity">
    <text evidence="1">Belongs to the bacterial solute-binding protein 1 family.</text>
</comment>
<comment type="caution">
    <text evidence="6">The sequence shown here is derived from an EMBL/GenBank/DDBJ whole genome shotgun (WGS) entry which is preliminary data.</text>
</comment>
<evidence type="ECO:0000256" key="1">
    <source>
        <dbReference type="ARBA" id="ARBA00008520"/>
    </source>
</evidence>
<feature type="compositionally biased region" description="Basic and acidic residues" evidence="4">
    <location>
        <begin position="30"/>
        <end position="44"/>
    </location>
</feature>
<keyword evidence="3 5" id="KW-0732">Signal</keyword>
<keyword evidence="2" id="KW-0813">Transport</keyword>
<dbReference type="GO" id="GO:0042956">
    <property type="term" value="P:maltodextrin transmembrane transport"/>
    <property type="evidence" value="ECO:0007669"/>
    <property type="project" value="TreeGrafter"/>
</dbReference>
<dbReference type="GO" id="GO:0015768">
    <property type="term" value="P:maltose transport"/>
    <property type="evidence" value="ECO:0007669"/>
    <property type="project" value="TreeGrafter"/>
</dbReference>
<organism evidence="6 7">
    <name type="scientific">Neobacillus piezotolerans</name>
    <dbReference type="NCBI Taxonomy" id="2259171"/>
    <lineage>
        <taxon>Bacteria</taxon>
        <taxon>Bacillati</taxon>
        <taxon>Bacillota</taxon>
        <taxon>Bacilli</taxon>
        <taxon>Bacillales</taxon>
        <taxon>Bacillaceae</taxon>
        <taxon>Neobacillus</taxon>
    </lineage>
</organism>
<evidence type="ECO:0000313" key="6">
    <source>
        <dbReference type="EMBL" id="RDU36576.1"/>
    </source>
</evidence>
<dbReference type="SUPFAM" id="SSF53850">
    <property type="entry name" value="Periplasmic binding protein-like II"/>
    <property type="match status" value="1"/>
</dbReference>
<evidence type="ECO:0000256" key="3">
    <source>
        <dbReference type="ARBA" id="ARBA00022729"/>
    </source>
</evidence>
<feature type="region of interest" description="Disordered" evidence="4">
    <location>
        <begin position="25"/>
        <end position="44"/>
    </location>
</feature>
<feature type="chain" id="PRO_5017800309" evidence="5">
    <location>
        <begin position="28"/>
        <end position="435"/>
    </location>
</feature>
<dbReference type="GO" id="GO:1901982">
    <property type="term" value="F:maltose binding"/>
    <property type="evidence" value="ECO:0007669"/>
    <property type="project" value="TreeGrafter"/>
</dbReference>
<dbReference type="CDD" id="cd14750">
    <property type="entry name" value="PBP2_TMBP"/>
    <property type="match status" value="1"/>
</dbReference>